<accession>A0ABV9FQW4</accession>
<keyword evidence="5 6" id="KW-0472">Membrane</keyword>
<feature type="transmembrane region" description="Helical" evidence="6">
    <location>
        <begin position="154"/>
        <end position="179"/>
    </location>
</feature>
<sequence>MVTTAAMAGVALVALTMVLTPGPNMIYLASRSISQGRRAGMTSLGGVAVGFLAYLTATSLGLTAVFFAVPALFVVIKVAGAAYLCYLAWSMIRPGGRSAFEISELERHSSFRLFGMGLVTNILNPKIALMYVALIPQFVDPSRGPVWQQSLLLGAVQILVAVAVNAVIVLASSSISAFLTRRPVWLSIQKWLASGLLGVFAVRMALD</sequence>
<evidence type="ECO:0000256" key="4">
    <source>
        <dbReference type="ARBA" id="ARBA00022989"/>
    </source>
</evidence>
<dbReference type="EMBL" id="JBHSFO010000004">
    <property type="protein sequence ID" value="MFC4604197.1"/>
    <property type="molecule type" value="Genomic_DNA"/>
</dbReference>
<feature type="transmembrane region" description="Helical" evidence="6">
    <location>
        <begin position="191"/>
        <end position="206"/>
    </location>
</feature>
<keyword evidence="3 6" id="KW-0812">Transmembrane</keyword>
<dbReference type="PIRSF" id="PIRSF006324">
    <property type="entry name" value="LeuE"/>
    <property type="match status" value="1"/>
</dbReference>
<evidence type="ECO:0000313" key="8">
    <source>
        <dbReference type="Proteomes" id="UP001595914"/>
    </source>
</evidence>
<dbReference type="Pfam" id="PF01810">
    <property type="entry name" value="LysE"/>
    <property type="match status" value="1"/>
</dbReference>
<evidence type="ECO:0000313" key="7">
    <source>
        <dbReference type="EMBL" id="MFC4604197.1"/>
    </source>
</evidence>
<evidence type="ECO:0000256" key="6">
    <source>
        <dbReference type="SAM" id="Phobius"/>
    </source>
</evidence>
<feature type="transmembrane region" description="Helical" evidence="6">
    <location>
        <begin position="6"/>
        <end position="27"/>
    </location>
</feature>
<dbReference type="PANTHER" id="PTHR30086">
    <property type="entry name" value="ARGININE EXPORTER PROTEIN ARGO"/>
    <property type="match status" value="1"/>
</dbReference>
<evidence type="ECO:0000256" key="3">
    <source>
        <dbReference type="ARBA" id="ARBA00022692"/>
    </source>
</evidence>
<feature type="transmembrane region" description="Helical" evidence="6">
    <location>
        <begin position="63"/>
        <end position="89"/>
    </location>
</feature>
<protein>
    <submittedName>
        <fullName evidence="7">LysE family translocator</fullName>
    </submittedName>
</protein>
<gene>
    <name evidence="7" type="ORF">ACFO6S_10920</name>
</gene>
<feature type="transmembrane region" description="Helical" evidence="6">
    <location>
        <begin position="39"/>
        <end position="57"/>
    </location>
</feature>
<keyword evidence="8" id="KW-1185">Reference proteome</keyword>
<feature type="transmembrane region" description="Helical" evidence="6">
    <location>
        <begin position="110"/>
        <end position="134"/>
    </location>
</feature>
<keyword evidence="4 6" id="KW-1133">Transmembrane helix</keyword>
<organism evidence="7 8">
    <name type="scientific">Rhodococcus kronopolitis</name>
    <dbReference type="NCBI Taxonomy" id="1460226"/>
    <lineage>
        <taxon>Bacteria</taxon>
        <taxon>Bacillati</taxon>
        <taxon>Actinomycetota</taxon>
        <taxon>Actinomycetes</taxon>
        <taxon>Mycobacteriales</taxon>
        <taxon>Nocardiaceae</taxon>
        <taxon>Rhodococcus</taxon>
    </lineage>
</organism>
<evidence type="ECO:0000256" key="1">
    <source>
        <dbReference type="ARBA" id="ARBA00004651"/>
    </source>
</evidence>
<dbReference type="PANTHER" id="PTHR30086:SF20">
    <property type="entry name" value="ARGININE EXPORTER PROTEIN ARGO-RELATED"/>
    <property type="match status" value="1"/>
</dbReference>
<evidence type="ECO:0000256" key="2">
    <source>
        <dbReference type="ARBA" id="ARBA00022475"/>
    </source>
</evidence>
<name>A0ABV9FQW4_9NOCA</name>
<evidence type="ECO:0000256" key="5">
    <source>
        <dbReference type="ARBA" id="ARBA00023136"/>
    </source>
</evidence>
<comment type="subcellular location">
    <subcellularLocation>
        <location evidence="1">Cell membrane</location>
        <topology evidence="1">Multi-pass membrane protein</topology>
    </subcellularLocation>
</comment>
<dbReference type="Proteomes" id="UP001595914">
    <property type="component" value="Unassembled WGS sequence"/>
</dbReference>
<dbReference type="RefSeq" id="WP_378416791.1">
    <property type="nucleotide sequence ID" value="NZ_JBHSFO010000004.1"/>
</dbReference>
<dbReference type="InterPro" id="IPR001123">
    <property type="entry name" value="LeuE-type"/>
</dbReference>
<reference evidence="8" key="1">
    <citation type="journal article" date="2019" name="Int. J. Syst. Evol. Microbiol.">
        <title>The Global Catalogue of Microorganisms (GCM) 10K type strain sequencing project: providing services to taxonomists for standard genome sequencing and annotation.</title>
        <authorList>
            <consortium name="The Broad Institute Genomics Platform"/>
            <consortium name="The Broad Institute Genome Sequencing Center for Infectious Disease"/>
            <person name="Wu L."/>
            <person name="Ma J."/>
        </authorList>
    </citation>
    <scope>NUCLEOTIDE SEQUENCE [LARGE SCALE GENOMIC DNA]</scope>
    <source>
        <strain evidence="8">CCUG 54520</strain>
    </source>
</reference>
<comment type="caution">
    <text evidence="7">The sequence shown here is derived from an EMBL/GenBank/DDBJ whole genome shotgun (WGS) entry which is preliminary data.</text>
</comment>
<proteinExistence type="predicted"/>
<keyword evidence="2" id="KW-1003">Cell membrane</keyword>